<dbReference type="InterPro" id="IPR011856">
    <property type="entry name" value="tRNA_endonuc-like_dom_sf"/>
</dbReference>
<sequence length="324" mass="38195">MNQQFSEIVQLIRQSRNNALKAVNTELINLYWNIGAYIAKQIDNANWGQSVVKELADFIAHKEPELKGFSDKNLWRMKQFYEAYKDFPKLSPLVREISWTNNLIILSRTKTKEEKEFYLNICKQENYSKRELDRQISAGLFERTMLGNTKLSPVLRELHPNFNNSFKDAYILEFLNLKETHKESDLQKGLIKQMKDFVLELGKDFLFISEEYKIQVGNSDFYIDLLFYHRGLQCLVAFELKADKFKPEHLGQLNFYLEALDRDVKKQNENPSIGILLCKDKDNEVVEYALSRSLSPTMVSEYQIQLPDKKLLQQKLHELFEEKN</sequence>
<feature type="domain" description="YhcG PDDEXK nuclease" evidence="1">
    <location>
        <begin position="164"/>
        <end position="316"/>
    </location>
</feature>
<name>A0A5C0VI19_9SPHI</name>
<dbReference type="GO" id="GO:0003676">
    <property type="term" value="F:nucleic acid binding"/>
    <property type="evidence" value="ECO:0007669"/>
    <property type="project" value="InterPro"/>
</dbReference>
<dbReference type="PANTHER" id="PTHR30547">
    <property type="entry name" value="UNCHARACTERIZED PROTEIN YHCG-RELATED"/>
    <property type="match status" value="1"/>
</dbReference>
<dbReference type="InterPro" id="IPR041527">
    <property type="entry name" value="YhcG_N"/>
</dbReference>
<dbReference type="InterPro" id="IPR009362">
    <property type="entry name" value="YhcG_C"/>
</dbReference>
<dbReference type="Gene3D" id="3.40.1350.10">
    <property type="match status" value="1"/>
</dbReference>
<dbReference type="PANTHER" id="PTHR30547:SF5">
    <property type="entry name" value="NUCLEASE YHCG-RELATED"/>
    <property type="match status" value="1"/>
</dbReference>
<accession>A0A5C0VI19</accession>
<evidence type="ECO:0000259" key="2">
    <source>
        <dbReference type="Pfam" id="PF17761"/>
    </source>
</evidence>
<protein>
    <submittedName>
        <fullName evidence="3">DUF1016 domain-containing protein</fullName>
    </submittedName>
</protein>
<dbReference type="KEGG" id="pej:FYC62_12330"/>
<evidence type="ECO:0000313" key="3">
    <source>
        <dbReference type="EMBL" id="QEK52348.1"/>
    </source>
</evidence>
<dbReference type="Pfam" id="PF17761">
    <property type="entry name" value="DUF1016_N"/>
    <property type="match status" value="1"/>
</dbReference>
<proteinExistence type="predicted"/>
<evidence type="ECO:0000259" key="1">
    <source>
        <dbReference type="Pfam" id="PF06250"/>
    </source>
</evidence>
<keyword evidence="4" id="KW-1185">Reference proteome</keyword>
<dbReference type="InterPro" id="IPR053148">
    <property type="entry name" value="PD-DEXK-like_domain"/>
</dbReference>
<evidence type="ECO:0000313" key="4">
    <source>
        <dbReference type="Proteomes" id="UP000323653"/>
    </source>
</evidence>
<gene>
    <name evidence="3" type="ORF">FYC62_12330</name>
</gene>
<feature type="domain" description="YhcG N-terminal" evidence="2">
    <location>
        <begin position="7"/>
        <end position="143"/>
    </location>
</feature>
<dbReference type="RefSeq" id="WP_149075147.1">
    <property type="nucleotide sequence ID" value="NZ_CP043329.1"/>
</dbReference>
<dbReference type="EMBL" id="CP043329">
    <property type="protein sequence ID" value="QEK52348.1"/>
    <property type="molecule type" value="Genomic_DNA"/>
</dbReference>
<organism evidence="3 4">
    <name type="scientific">Pedobacter aquae</name>
    <dbReference type="NCBI Taxonomy" id="2605747"/>
    <lineage>
        <taxon>Bacteria</taxon>
        <taxon>Pseudomonadati</taxon>
        <taxon>Bacteroidota</taxon>
        <taxon>Sphingobacteriia</taxon>
        <taxon>Sphingobacteriales</taxon>
        <taxon>Sphingobacteriaceae</taxon>
        <taxon>Pedobacter</taxon>
    </lineage>
</organism>
<dbReference type="AlphaFoldDB" id="A0A5C0VI19"/>
<dbReference type="Proteomes" id="UP000323653">
    <property type="component" value="Chromosome"/>
</dbReference>
<reference evidence="3 4" key="1">
    <citation type="submission" date="2019-08" db="EMBL/GenBank/DDBJ databases">
        <title>Pedobacter sp. nov., isolated from Han river, South Korea.</title>
        <authorList>
            <person name="Lee D.-H."/>
            <person name="Kim Y.-S."/>
            <person name="Hwang E.-M."/>
            <person name="Le Tran T.C."/>
            <person name="Cha C.-J."/>
        </authorList>
    </citation>
    <scope>NUCLEOTIDE SEQUENCE [LARGE SCALE GENOMIC DNA]</scope>
    <source>
        <strain evidence="3 4">CJ43</strain>
    </source>
</reference>
<dbReference type="Pfam" id="PF06250">
    <property type="entry name" value="YhcG_C"/>
    <property type="match status" value="1"/>
</dbReference>